<evidence type="ECO:0000256" key="2">
    <source>
        <dbReference type="ARBA" id="ARBA00023172"/>
    </source>
</evidence>
<dbReference type="Proteomes" id="UP000077667">
    <property type="component" value="Chromosome"/>
</dbReference>
<accession>A0A1A9I8E3</accession>
<evidence type="ECO:0000256" key="3">
    <source>
        <dbReference type="ARBA" id="ARBA00023204"/>
    </source>
</evidence>
<dbReference type="GO" id="GO:0043590">
    <property type="term" value="C:bacterial nucleoid"/>
    <property type="evidence" value="ECO:0007669"/>
    <property type="project" value="TreeGrafter"/>
</dbReference>
<sequence>MADLLHKTKGLVLKTVKYRETSVIVSIYTELLGLQSYLVNGVRSVSKKGGSKAGFFQPGALLELVVYHNEFKQLNRIKEYKWAVIHSNLLTDVLKNGVTLYMTELLTRCLKEPENNPDLFAFIEDSWQHLNDCTDSVMANFPVFFAVHLPVFFGFVPKYPVAGHHEEGALLLDLQEGIFTADLPAHPFYLEARYARVVDELLRVRHPGELAEIQSNAHARSKILEAMEQYYSLHIQDFGRLKSLPVLKEILR</sequence>
<dbReference type="KEGG" id="nia:A8C56_19080"/>
<dbReference type="Gene3D" id="2.40.50.140">
    <property type="entry name" value="Nucleic acid-binding proteins"/>
    <property type="match status" value="1"/>
</dbReference>
<dbReference type="InterPro" id="IPR003717">
    <property type="entry name" value="RecO"/>
</dbReference>
<dbReference type="RefSeq" id="WP_067759619.1">
    <property type="nucleotide sequence ID" value="NZ_CP015772.1"/>
</dbReference>
<dbReference type="STRING" id="1176587.A8C56_19080"/>
<name>A0A1A9I8E3_9BACT</name>
<dbReference type="GO" id="GO:0006302">
    <property type="term" value="P:double-strand break repair"/>
    <property type="evidence" value="ECO:0007669"/>
    <property type="project" value="TreeGrafter"/>
</dbReference>
<reference evidence="6 7" key="1">
    <citation type="submission" date="2016-05" db="EMBL/GenBank/DDBJ databases">
        <title>Niabella ginsenosidivorans BS26 whole genome sequencing.</title>
        <authorList>
            <person name="Im W.T."/>
            <person name="Siddiqi M.Z."/>
        </authorList>
    </citation>
    <scope>NUCLEOTIDE SEQUENCE [LARGE SCALE GENOMIC DNA]</scope>
    <source>
        <strain evidence="6 7">BS26</strain>
    </source>
</reference>
<dbReference type="AlphaFoldDB" id="A0A1A9I8E3"/>
<keyword evidence="2 4" id="KW-0233">DNA recombination</keyword>
<dbReference type="OrthoDB" id="9789152at2"/>
<evidence type="ECO:0000256" key="1">
    <source>
        <dbReference type="ARBA" id="ARBA00022763"/>
    </source>
</evidence>
<evidence type="ECO:0000313" key="7">
    <source>
        <dbReference type="Proteomes" id="UP000077667"/>
    </source>
</evidence>
<gene>
    <name evidence="4" type="primary">recO</name>
    <name evidence="6" type="ORF">A8C56_19080</name>
</gene>
<dbReference type="PANTHER" id="PTHR33991:SF1">
    <property type="entry name" value="DNA REPAIR PROTEIN RECO"/>
    <property type="match status" value="1"/>
</dbReference>
<protein>
    <recommendedName>
        <fullName evidence="4">DNA repair protein RecO</fullName>
    </recommendedName>
    <alternativeName>
        <fullName evidence="4">Recombination protein O</fullName>
    </alternativeName>
</protein>
<dbReference type="Pfam" id="PF02565">
    <property type="entry name" value="RecO_C"/>
    <property type="match status" value="1"/>
</dbReference>
<organism evidence="6 7">
    <name type="scientific">Niabella ginsenosidivorans</name>
    <dbReference type="NCBI Taxonomy" id="1176587"/>
    <lineage>
        <taxon>Bacteria</taxon>
        <taxon>Pseudomonadati</taxon>
        <taxon>Bacteroidota</taxon>
        <taxon>Chitinophagia</taxon>
        <taxon>Chitinophagales</taxon>
        <taxon>Chitinophagaceae</taxon>
        <taxon>Niabella</taxon>
    </lineage>
</organism>
<dbReference type="InterPro" id="IPR022572">
    <property type="entry name" value="DNA_rep/recomb_RecO_N"/>
</dbReference>
<dbReference type="InterPro" id="IPR037278">
    <property type="entry name" value="ARFGAP/RecO"/>
</dbReference>
<dbReference type="HAMAP" id="MF_00201">
    <property type="entry name" value="RecO"/>
    <property type="match status" value="1"/>
</dbReference>
<keyword evidence="1 4" id="KW-0227">DNA damage</keyword>
<dbReference type="GO" id="GO:0006310">
    <property type="term" value="P:DNA recombination"/>
    <property type="evidence" value="ECO:0007669"/>
    <property type="project" value="UniProtKB-UniRule"/>
</dbReference>
<keyword evidence="3 4" id="KW-0234">DNA repair</keyword>
<proteinExistence type="inferred from homology"/>
<dbReference type="InterPro" id="IPR012340">
    <property type="entry name" value="NA-bd_OB-fold"/>
</dbReference>
<dbReference type="Pfam" id="PF11967">
    <property type="entry name" value="RecO_N"/>
    <property type="match status" value="1"/>
</dbReference>
<keyword evidence="7" id="KW-1185">Reference proteome</keyword>
<comment type="similarity">
    <text evidence="4">Belongs to the RecO family.</text>
</comment>
<feature type="domain" description="DNA replication/recombination mediator RecO N-terminal" evidence="5">
    <location>
        <begin position="5"/>
        <end position="82"/>
    </location>
</feature>
<evidence type="ECO:0000256" key="4">
    <source>
        <dbReference type="HAMAP-Rule" id="MF_00201"/>
    </source>
</evidence>
<dbReference type="PANTHER" id="PTHR33991">
    <property type="entry name" value="DNA REPAIR PROTEIN RECO"/>
    <property type="match status" value="1"/>
</dbReference>
<dbReference type="SUPFAM" id="SSF50249">
    <property type="entry name" value="Nucleic acid-binding proteins"/>
    <property type="match status" value="1"/>
</dbReference>
<dbReference type="EMBL" id="CP015772">
    <property type="protein sequence ID" value="ANH82804.1"/>
    <property type="molecule type" value="Genomic_DNA"/>
</dbReference>
<comment type="function">
    <text evidence="4">Involved in DNA repair and RecF pathway recombination.</text>
</comment>
<evidence type="ECO:0000313" key="6">
    <source>
        <dbReference type="EMBL" id="ANH82804.1"/>
    </source>
</evidence>
<evidence type="ECO:0000259" key="5">
    <source>
        <dbReference type="Pfam" id="PF11967"/>
    </source>
</evidence>
<dbReference type="NCBIfam" id="TIGR00613">
    <property type="entry name" value="reco"/>
    <property type="match status" value="1"/>
</dbReference>
<dbReference type="SUPFAM" id="SSF57863">
    <property type="entry name" value="ArfGap/RecO-like zinc finger"/>
    <property type="match status" value="1"/>
</dbReference>